<dbReference type="EMBL" id="LBMM01000666">
    <property type="protein sequence ID" value="KMQ97836.1"/>
    <property type="molecule type" value="Genomic_DNA"/>
</dbReference>
<reference evidence="1 2" key="1">
    <citation type="submission" date="2015-04" db="EMBL/GenBank/DDBJ databases">
        <title>Lasius niger genome sequencing.</title>
        <authorList>
            <person name="Konorov E.A."/>
            <person name="Nikitin M.A."/>
            <person name="Kirill M.V."/>
            <person name="Chang P."/>
        </authorList>
    </citation>
    <scope>NUCLEOTIDE SEQUENCE [LARGE SCALE GENOMIC DNA]</scope>
    <source>
        <tissue evidence="1">Whole</tissue>
    </source>
</reference>
<keyword evidence="1" id="KW-0436">Ligase</keyword>
<dbReference type="GO" id="GO:0016874">
    <property type="term" value="F:ligase activity"/>
    <property type="evidence" value="ECO:0007669"/>
    <property type="project" value="UniProtKB-KW"/>
</dbReference>
<dbReference type="Proteomes" id="UP000036403">
    <property type="component" value="Unassembled WGS sequence"/>
</dbReference>
<dbReference type="OrthoDB" id="7699860at2759"/>
<protein>
    <submittedName>
        <fullName evidence="1">Dna ligase 1-like isoform x1 protein</fullName>
    </submittedName>
</protein>
<proteinExistence type="predicted"/>
<evidence type="ECO:0000313" key="2">
    <source>
        <dbReference type="Proteomes" id="UP000036403"/>
    </source>
</evidence>
<accession>A0A0J7L5D6</accession>
<evidence type="ECO:0000313" key="1">
    <source>
        <dbReference type="EMBL" id="KMQ97836.1"/>
    </source>
</evidence>
<organism evidence="1 2">
    <name type="scientific">Lasius niger</name>
    <name type="common">Black garden ant</name>
    <dbReference type="NCBI Taxonomy" id="67767"/>
    <lineage>
        <taxon>Eukaryota</taxon>
        <taxon>Metazoa</taxon>
        <taxon>Ecdysozoa</taxon>
        <taxon>Arthropoda</taxon>
        <taxon>Hexapoda</taxon>
        <taxon>Insecta</taxon>
        <taxon>Pterygota</taxon>
        <taxon>Neoptera</taxon>
        <taxon>Endopterygota</taxon>
        <taxon>Hymenoptera</taxon>
        <taxon>Apocrita</taxon>
        <taxon>Aculeata</taxon>
        <taxon>Formicoidea</taxon>
        <taxon>Formicidae</taxon>
        <taxon>Formicinae</taxon>
        <taxon>Lasius</taxon>
        <taxon>Lasius</taxon>
    </lineage>
</organism>
<sequence length="216" mass="24940">MQLSRLQKRRERTLSVHLPNVIKDKKEVECLFTGNFYVKLPRQSSRSCRVVFSSVEEKITNYKLAKEKIVNGKRIVVKPLRAVVLKEKVKKIKRKKVFMPEIKSDIKVTQTIFVSNIANGLKSHEVKGALPGCVHVTLLKSYNKDFKSAIAKMESVQIAAEYLKKKNKWPVLKGHKICLKSDTRTKHKKKISTSTLKIYNDDTIEEQKFDERAQTI</sequence>
<dbReference type="PaxDb" id="67767-A0A0J7L5D6"/>
<keyword evidence="2" id="KW-1185">Reference proteome</keyword>
<gene>
    <name evidence="1" type="ORF">RF55_1812</name>
</gene>
<comment type="caution">
    <text evidence="1">The sequence shown here is derived from an EMBL/GenBank/DDBJ whole genome shotgun (WGS) entry which is preliminary data.</text>
</comment>
<dbReference type="AlphaFoldDB" id="A0A0J7L5D6"/>
<name>A0A0J7L5D6_LASNI</name>